<dbReference type="EMBL" id="MHTH01000005">
    <property type="protein sequence ID" value="OHA59088.1"/>
    <property type="molecule type" value="Genomic_DNA"/>
</dbReference>
<dbReference type="Gene3D" id="3.20.20.140">
    <property type="entry name" value="Metal-dependent hydrolases"/>
    <property type="match status" value="1"/>
</dbReference>
<dbReference type="SUPFAM" id="SSF51556">
    <property type="entry name" value="Metallo-dependent hydrolases"/>
    <property type="match status" value="1"/>
</dbReference>
<keyword evidence="1" id="KW-0378">Hydrolase</keyword>
<dbReference type="GO" id="GO:0005829">
    <property type="term" value="C:cytosol"/>
    <property type="evidence" value="ECO:0007669"/>
    <property type="project" value="TreeGrafter"/>
</dbReference>
<feature type="binding site" evidence="2">
    <location>
        <position position="178"/>
    </location>
    <ligand>
        <name>a divalent metal cation</name>
        <dbReference type="ChEBI" id="CHEBI:60240"/>
        <label>2</label>
    </ligand>
</feature>
<reference evidence="3 4" key="1">
    <citation type="journal article" date="2016" name="Nat. Commun.">
        <title>Thousands of microbial genomes shed light on interconnected biogeochemical processes in an aquifer system.</title>
        <authorList>
            <person name="Anantharaman K."/>
            <person name="Brown C.T."/>
            <person name="Hug L.A."/>
            <person name="Sharon I."/>
            <person name="Castelle C.J."/>
            <person name="Probst A.J."/>
            <person name="Thomas B.C."/>
            <person name="Singh A."/>
            <person name="Wilkins M.J."/>
            <person name="Karaoz U."/>
            <person name="Brodie E.L."/>
            <person name="Williams K.H."/>
            <person name="Hubbard S.S."/>
            <person name="Banfield J.F."/>
        </authorList>
    </citation>
    <scope>NUCLEOTIDE SEQUENCE [LARGE SCALE GENOMIC DNA]</scope>
</reference>
<dbReference type="GO" id="GO:0016788">
    <property type="term" value="F:hydrolase activity, acting on ester bonds"/>
    <property type="evidence" value="ECO:0007669"/>
    <property type="project" value="InterPro"/>
</dbReference>
<feature type="binding site" evidence="2">
    <location>
        <position position="11"/>
    </location>
    <ligand>
        <name>a divalent metal cation</name>
        <dbReference type="ChEBI" id="CHEBI:60240"/>
        <label>1</label>
    </ligand>
</feature>
<proteinExistence type="predicted"/>
<name>A0A1G2QFD5_9BACT</name>
<dbReference type="AlphaFoldDB" id="A0A1G2QFD5"/>
<dbReference type="PIRSF" id="PIRSF005902">
    <property type="entry name" value="DNase_TatD"/>
    <property type="match status" value="1"/>
</dbReference>
<evidence type="ECO:0000313" key="3">
    <source>
        <dbReference type="EMBL" id="OHA59088.1"/>
    </source>
</evidence>
<dbReference type="InterPro" id="IPR001130">
    <property type="entry name" value="TatD-like"/>
</dbReference>
<accession>A0A1G2QFD5</accession>
<feature type="binding site" evidence="2">
    <location>
        <position position="226"/>
    </location>
    <ligand>
        <name>a divalent metal cation</name>
        <dbReference type="ChEBI" id="CHEBI:60240"/>
        <label>1</label>
    </ligand>
</feature>
<dbReference type="PROSITE" id="PS01137">
    <property type="entry name" value="TATD_1"/>
    <property type="match status" value="1"/>
</dbReference>
<organism evidence="3 4">
    <name type="scientific">Candidatus Vogelbacteria bacterium RIFOXYB1_FULL_42_16</name>
    <dbReference type="NCBI Taxonomy" id="1802436"/>
    <lineage>
        <taxon>Bacteria</taxon>
        <taxon>Candidatus Vogeliibacteriota</taxon>
    </lineage>
</organism>
<evidence type="ECO:0000256" key="2">
    <source>
        <dbReference type="PIRSR" id="PIRSR005902-1"/>
    </source>
</evidence>
<dbReference type="Pfam" id="PF01026">
    <property type="entry name" value="TatD_DNase"/>
    <property type="match status" value="1"/>
</dbReference>
<keyword evidence="2" id="KW-0479">Metal-binding</keyword>
<dbReference type="STRING" id="1802436.A2370_02770"/>
<dbReference type="PANTHER" id="PTHR46124">
    <property type="entry name" value="D-AMINOACYL-TRNA DEACYLASE"/>
    <property type="match status" value="1"/>
</dbReference>
<dbReference type="PANTHER" id="PTHR46124:SF2">
    <property type="entry name" value="D-AMINOACYL-TRNA DEACYLASE"/>
    <property type="match status" value="1"/>
</dbReference>
<evidence type="ECO:0008006" key="5">
    <source>
        <dbReference type="Google" id="ProtNLM"/>
    </source>
</evidence>
<gene>
    <name evidence="3" type="ORF">A2370_02770</name>
</gene>
<dbReference type="InterPro" id="IPR032466">
    <property type="entry name" value="Metal_Hydrolase"/>
</dbReference>
<feature type="binding site" evidence="2">
    <location>
        <position position="9"/>
    </location>
    <ligand>
        <name>a divalent metal cation</name>
        <dbReference type="ChEBI" id="CHEBI:60240"/>
        <label>1</label>
    </ligand>
</feature>
<dbReference type="Proteomes" id="UP000176222">
    <property type="component" value="Unassembled WGS sequence"/>
</dbReference>
<dbReference type="InterPro" id="IPR018228">
    <property type="entry name" value="DNase_TatD-rel_CS"/>
</dbReference>
<comment type="caution">
    <text evidence="3">The sequence shown here is derived from an EMBL/GenBank/DDBJ whole genome shotgun (WGS) entry which is preliminary data.</text>
</comment>
<dbReference type="GO" id="GO:0046872">
    <property type="term" value="F:metal ion binding"/>
    <property type="evidence" value="ECO:0007669"/>
    <property type="project" value="UniProtKB-KW"/>
</dbReference>
<sequence length="288" mass="32575">MIFKYFDAHTHLNIRFADDWQEAGRRALEAGVAFVNVGADIKSSVLAVEQAKTLGDGVWATVGIHPTEDSADFSVIEKLATDEKVVAIGECGLEYFRLKNEEIKEKPDSAKSSVVAKQKELFKKHIELALKVGKPLMIHCRPASTRSFGEAKDAYEDTWEILKSYKDKFDNKLQFNMHFFAGDWSTAQKFLDLGGYLSFTGVITFTDQYDEVIKKMPLDRLMAETDAPFVTPKVDPKADFVAPVPHRGERNEPAFVQFVAERIAELRSEPEEEVLMTLVQNAKNFFRL</sequence>
<protein>
    <recommendedName>
        <fullName evidence="5">Hydrolase TatD</fullName>
    </recommendedName>
</protein>
<feature type="binding site" evidence="2">
    <location>
        <position position="90"/>
    </location>
    <ligand>
        <name>a divalent metal cation</name>
        <dbReference type="ChEBI" id="CHEBI:60240"/>
        <label>1</label>
    </ligand>
</feature>
<feature type="binding site" evidence="2">
    <location>
        <position position="139"/>
    </location>
    <ligand>
        <name>a divalent metal cation</name>
        <dbReference type="ChEBI" id="CHEBI:60240"/>
        <label>2</label>
    </ligand>
</feature>
<evidence type="ECO:0000313" key="4">
    <source>
        <dbReference type="Proteomes" id="UP000176222"/>
    </source>
</evidence>
<dbReference type="CDD" id="cd01310">
    <property type="entry name" value="TatD_DNAse"/>
    <property type="match status" value="1"/>
</dbReference>
<evidence type="ECO:0000256" key="1">
    <source>
        <dbReference type="ARBA" id="ARBA00022801"/>
    </source>
</evidence>